<name>A0A6C0AIJ2_9ZZZZ</name>
<accession>A0A6C0AIJ2</accession>
<dbReference type="EMBL" id="MN740644">
    <property type="protein sequence ID" value="QHS79476.1"/>
    <property type="molecule type" value="Genomic_DNA"/>
</dbReference>
<sequence>MADFQSAFDANTKSINTVASTQISSAQKWANIPGSLVKTSPSAAGYLWGYNANKSVYVCQNPCNGSWSTVDLSHLSTAGTQGVAAVAPVPTGPPTYLRVAGWNGVQDTNHISFGIGENNGKYSVMICLGKHAISQTFSGIPEIDAAIKGFKDKSNQITLRDLNSGATMPVIYASVTSDVYVFSVEADQATYNFYKTSVLPAKPETITINVDIAITPMSKGSAEVAATPAQPISSILDITTDDTNVYLLYTAGSTTNLATKTANNQTDWSLLPVGSPNFLPVSVFSTHTYLWLQSATNQKVKIPKPVTMTNSMPVADTSVKITSASSTALYGVDASGKAMKTDETLQTGWSPVTGLTGIPITSLVGNIDQTALYGVGQNSQISRCQGDCTVQQEVTPLDTGGYMPLNLTADPNTKQLWMTSSTSGTVGNIFNRIETPDYSSILNVITPADQNRDKIVQDISKDYKRQTDVMAVNKQLGFFETTFKKLFGTPAANIEQTDSQIKSTQDEVTISKSKLDGITAMQPILVKFVLTLIVASFVYLVFSFIGWFVHVFVLVVLGVGIYLSLNNDVAVPELWA</sequence>
<organism evidence="2">
    <name type="scientific">viral metagenome</name>
    <dbReference type="NCBI Taxonomy" id="1070528"/>
    <lineage>
        <taxon>unclassified sequences</taxon>
        <taxon>metagenomes</taxon>
        <taxon>organismal metagenomes</taxon>
    </lineage>
</organism>
<reference evidence="2" key="1">
    <citation type="journal article" date="2020" name="Nature">
        <title>Giant virus diversity and host interactions through global metagenomics.</title>
        <authorList>
            <person name="Schulz F."/>
            <person name="Roux S."/>
            <person name="Paez-Espino D."/>
            <person name="Jungbluth S."/>
            <person name="Walsh D.A."/>
            <person name="Denef V.J."/>
            <person name="McMahon K.D."/>
            <person name="Konstantinidis K.T."/>
            <person name="Eloe-Fadrosh E.A."/>
            <person name="Kyrpides N.C."/>
            <person name="Woyke T."/>
        </authorList>
    </citation>
    <scope>NUCLEOTIDE SEQUENCE</scope>
    <source>
        <strain evidence="2">GVMAG-S-1035237-23</strain>
    </source>
</reference>
<evidence type="ECO:0000313" key="2">
    <source>
        <dbReference type="EMBL" id="QHS79476.1"/>
    </source>
</evidence>
<proteinExistence type="predicted"/>
<keyword evidence="1" id="KW-0812">Transmembrane</keyword>
<evidence type="ECO:0000256" key="1">
    <source>
        <dbReference type="SAM" id="Phobius"/>
    </source>
</evidence>
<feature type="transmembrane region" description="Helical" evidence="1">
    <location>
        <begin position="524"/>
        <end position="542"/>
    </location>
</feature>
<keyword evidence="1" id="KW-1133">Transmembrane helix</keyword>
<keyword evidence="1" id="KW-0472">Membrane</keyword>
<feature type="transmembrane region" description="Helical" evidence="1">
    <location>
        <begin position="547"/>
        <end position="565"/>
    </location>
</feature>
<protein>
    <submittedName>
        <fullName evidence="2">Uncharacterized protein</fullName>
    </submittedName>
</protein>
<dbReference type="AlphaFoldDB" id="A0A6C0AIJ2"/>